<evidence type="ECO:0000313" key="2">
    <source>
        <dbReference type="EMBL" id="PZA17549.1"/>
    </source>
</evidence>
<keyword evidence="1" id="KW-0472">Membrane</keyword>
<reference evidence="2 3" key="1">
    <citation type="submission" date="2018-06" db="EMBL/GenBank/DDBJ databases">
        <title>Azoarcus communis strain SWub3 genome.</title>
        <authorList>
            <person name="Zorraquino Salvo V."/>
            <person name="Toubiana D."/>
            <person name="Blumwald E."/>
        </authorList>
    </citation>
    <scope>NUCLEOTIDE SEQUENCE [LARGE SCALE GENOMIC DNA]</scope>
    <source>
        <strain evidence="2 3">SWub3</strain>
    </source>
</reference>
<keyword evidence="3" id="KW-1185">Reference proteome</keyword>
<feature type="transmembrane region" description="Helical" evidence="1">
    <location>
        <begin position="582"/>
        <end position="607"/>
    </location>
</feature>
<name>A0A323UY60_9RHOO</name>
<dbReference type="RefSeq" id="WP_110523563.1">
    <property type="nucleotide sequence ID" value="NZ_QKOE01000003.1"/>
</dbReference>
<keyword evidence="1" id="KW-1133">Transmembrane helix</keyword>
<protein>
    <recommendedName>
        <fullName evidence="4">EF-hand domain-containing protein</fullName>
    </recommendedName>
</protein>
<sequence>MNASVDTKSVYPWRFFRSGGFDQVRIETADDLRHLAELDQKLWSVLACPTSGLEFDSRTLQLLDGDGDGRIRAPEVIAAVRWVCKVLKDPGCLFAGASALPLSAIAADDDEGGRLLATARRMLAYLDKADAEAIAMDDVADTTRLYAPDHYNGDGIVPVELAAAADTAGLIALIIEHLGGKDDRSGKPGVDADGLAAFLAQAQAVADWQAAAAGDRVLPLGDDTAAAAALFEAVREKVDDYFTRCKLAAFDERAADALNPADSAYASLTGEMLDAGSAGIGALPLARVAADAMLPLTNGLNPAWAAAVAALRDGVVKPVFGDVDMLSEVQWRDLSGRFTAYRDWQAAKPASSLTALAADELRALLDGPAPASLATLIEADLAAETAAAQIEAVERLVRYNRDLVTLLRNYVSLSDFYQGGRKAIFQAGTLYLDQRSCELCLKVADMGRHAALAPLSGAYLVYCNCERQGEAPMTIVAAMTGGDADEMMVPGRNGVFYDRQGRDWNASVVKVVENPISVRQAFWSPYKRVARMIGEQIHKFAASRDKAVEAKAAAGVADAGAKADAPAPAAAPAFDIAKFAGIFAAIGLALGALGTALAAVVTGFLSLPAWQMPLVIGGIMLLISGPSMLLAWLKLRQRNLGPLLDANGWAVNTRARINIPFGAALTGVAMLPEGASTSLSDPYAEKQSPWGTWLFLAIVLIVGIVLWRQGVF</sequence>
<proteinExistence type="predicted"/>
<dbReference type="EMBL" id="QKOE01000003">
    <property type="protein sequence ID" value="PZA17549.1"/>
    <property type="molecule type" value="Genomic_DNA"/>
</dbReference>
<organism evidence="2 3">
    <name type="scientific">Parazoarcus communis SWub3 = DSM 12120</name>
    <dbReference type="NCBI Taxonomy" id="1121029"/>
    <lineage>
        <taxon>Bacteria</taxon>
        <taxon>Pseudomonadati</taxon>
        <taxon>Pseudomonadota</taxon>
        <taxon>Betaproteobacteria</taxon>
        <taxon>Rhodocyclales</taxon>
        <taxon>Zoogloeaceae</taxon>
        <taxon>Parazoarcus</taxon>
    </lineage>
</organism>
<evidence type="ECO:0000313" key="3">
    <source>
        <dbReference type="Proteomes" id="UP000248259"/>
    </source>
</evidence>
<evidence type="ECO:0008006" key="4">
    <source>
        <dbReference type="Google" id="ProtNLM"/>
    </source>
</evidence>
<evidence type="ECO:0000256" key="1">
    <source>
        <dbReference type="SAM" id="Phobius"/>
    </source>
</evidence>
<keyword evidence="1" id="KW-0812">Transmembrane</keyword>
<gene>
    <name evidence="2" type="ORF">DNK49_06760</name>
</gene>
<feature type="transmembrane region" description="Helical" evidence="1">
    <location>
        <begin position="690"/>
        <end position="707"/>
    </location>
</feature>
<dbReference type="AlphaFoldDB" id="A0A323UY60"/>
<dbReference type="OrthoDB" id="9785737at2"/>
<comment type="caution">
    <text evidence="2">The sequence shown here is derived from an EMBL/GenBank/DDBJ whole genome shotgun (WGS) entry which is preliminary data.</text>
</comment>
<accession>A0A323UY60</accession>
<dbReference type="Proteomes" id="UP000248259">
    <property type="component" value="Unassembled WGS sequence"/>
</dbReference>
<feature type="transmembrane region" description="Helical" evidence="1">
    <location>
        <begin position="614"/>
        <end position="633"/>
    </location>
</feature>